<keyword evidence="3" id="KW-0731">Sigma factor</keyword>
<dbReference type="InterPro" id="IPR014284">
    <property type="entry name" value="RNA_pol_sigma-70_dom"/>
</dbReference>
<dbReference type="Gene3D" id="1.10.1740.10">
    <property type="match status" value="1"/>
</dbReference>
<gene>
    <name evidence="7" type="ORF">Tsumi_12330</name>
</gene>
<proteinExistence type="inferred from homology"/>
<keyword evidence="4" id="KW-0804">Transcription</keyword>
<dbReference type="NCBIfam" id="TIGR02937">
    <property type="entry name" value="sigma70-ECF"/>
    <property type="match status" value="1"/>
</dbReference>
<dbReference type="Pfam" id="PF04542">
    <property type="entry name" value="Sigma70_r2"/>
    <property type="match status" value="1"/>
</dbReference>
<dbReference type="EMBL" id="BAAFSF010000004">
    <property type="protein sequence ID" value="GAB1252127.1"/>
    <property type="molecule type" value="Genomic_DNA"/>
</dbReference>
<evidence type="ECO:0000256" key="3">
    <source>
        <dbReference type="ARBA" id="ARBA00023082"/>
    </source>
</evidence>
<evidence type="ECO:0000256" key="1">
    <source>
        <dbReference type="ARBA" id="ARBA00010641"/>
    </source>
</evidence>
<dbReference type="Proteomes" id="UP001628220">
    <property type="component" value="Unassembled WGS sequence"/>
</dbReference>
<evidence type="ECO:0000259" key="5">
    <source>
        <dbReference type="Pfam" id="PF04542"/>
    </source>
</evidence>
<dbReference type="Pfam" id="PF08281">
    <property type="entry name" value="Sigma70_r4_2"/>
    <property type="match status" value="1"/>
</dbReference>
<evidence type="ECO:0000256" key="2">
    <source>
        <dbReference type="ARBA" id="ARBA00023015"/>
    </source>
</evidence>
<evidence type="ECO:0000313" key="8">
    <source>
        <dbReference type="Proteomes" id="UP001628220"/>
    </source>
</evidence>
<dbReference type="InterPro" id="IPR013325">
    <property type="entry name" value="RNA_pol_sigma_r2"/>
</dbReference>
<dbReference type="InterPro" id="IPR036388">
    <property type="entry name" value="WH-like_DNA-bd_sf"/>
</dbReference>
<dbReference type="PANTHER" id="PTHR43133:SF25">
    <property type="entry name" value="RNA POLYMERASE SIGMA FACTOR RFAY-RELATED"/>
    <property type="match status" value="1"/>
</dbReference>
<dbReference type="SUPFAM" id="SSF88659">
    <property type="entry name" value="Sigma3 and sigma4 domains of RNA polymerase sigma factors"/>
    <property type="match status" value="1"/>
</dbReference>
<sequence length="178" mass="20986">MKEQKLMSKKDFEQRLLDLQDDMLRSALRLTNDKSEADDLVQETILRALDRSKQFVEDINFRGWIMTMMRNIFLNNVERKGRKREMIDSNVDVYNVALLAEGSHYAPDAAFNLQEINNYIDELNELNRIPFRMYLDGNKYTEIAERLGLPVGTVKSRIFLARRQLQKNQGLRLLRSNE</sequence>
<dbReference type="InterPro" id="IPR039425">
    <property type="entry name" value="RNA_pol_sigma-70-like"/>
</dbReference>
<feature type="domain" description="RNA polymerase sigma-70 region 2" evidence="5">
    <location>
        <begin position="20"/>
        <end position="82"/>
    </location>
</feature>
<evidence type="ECO:0000256" key="4">
    <source>
        <dbReference type="ARBA" id="ARBA00023163"/>
    </source>
</evidence>
<feature type="domain" description="RNA polymerase sigma factor 70 region 4 type 2" evidence="6">
    <location>
        <begin position="114"/>
        <end position="165"/>
    </location>
</feature>
<reference evidence="7 8" key="1">
    <citation type="journal article" date="2025" name="Int. J. Syst. Evol. Microbiol.">
        <title>Desulfovibrio falkowii sp. nov., Porphyromonas miyakawae sp. nov., Mediterraneibacter flintii sp. nov. and Owariibacterium komagatae gen. nov., sp. nov., isolated from human faeces.</title>
        <authorList>
            <person name="Hamaguchi T."/>
            <person name="Ohara M."/>
            <person name="Hisatomi A."/>
            <person name="Sekiguchi K."/>
            <person name="Takeda J.I."/>
            <person name="Ueyama J."/>
            <person name="Ito M."/>
            <person name="Nishiwaki H."/>
            <person name="Ogi T."/>
            <person name="Hirayama M."/>
            <person name="Ohkuma M."/>
            <person name="Sakamoto M."/>
            <person name="Ohno K."/>
        </authorList>
    </citation>
    <scope>NUCLEOTIDE SEQUENCE [LARGE SCALE GENOMIC DNA]</scope>
    <source>
        <strain evidence="7 8">13CB11C</strain>
    </source>
</reference>
<keyword evidence="8" id="KW-1185">Reference proteome</keyword>
<dbReference type="InterPro" id="IPR007627">
    <property type="entry name" value="RNA_pol_sigma70_r2"/>
</dbReference>
<protein>
    <submittedName>
        <fullName evidence="7">RNA polymerase sigma factor</fullName>
    </submittedName>
</protein>
<accession>A0ABQ0E328</accession>
<dbReference type="PANTHER" id="PTHR43133">
    <property type="entry name" value="RNA POLYMERASE ECF-TYPE SIGMA FACTO"/>
    <property type="match status" value="1"/>
</dbReference>
<dbReference type="RefSeq" id="WP_411915895.1">
    <property type="nucleotide sequence ID" value="NZ_BAAFSF010000004.1"/>
</dbReference>
<evidence type="ECO:0000259" key="6">
    <source>
        <dbReference type="Pfam" id="PF08281"/>
    </source>
</evidence>
<evidence type="ECO:0000313" key="7">
    <source>
        <dbReference type="EMBL" id="GAB1252127.1"/>
    </source>
</evidence>
<comment type="caution">
    <text evidence="7">The sequence shown here is derived from an EMBL/GenBank/DDBJ whole genome shotgun (WGS) entry which is preliminary data.</text>
</comment>
<keyword evidence="2" id="KW-0805">Transcription regulation</keyword>
<comment type="similarity">
    <text evidence="1">Belongs to the sigma-70 factor family. ECF subfamily.</text>
</comment>
<dbReference type="InterPro" id="IPR013249">
    <property type="entry name" value="RNA_pol_sigma70_r4_t2"/>
</dbReference>
<dbReference type="Gene3D" id="1.10.10.10">
    <property type="entry name" value="Winged helix-like DNA-binding domain superfamily/Winged helix DNA-binding domain"/>
    <property type="match status" value="1"/>
</dbReference>
<organism evidence="7 8">
    <name type="scientific">Porphyromonas miyakawae</name>
    <dbReference type="NCBI Taxonomy" id="3137470"/>
    <lineage>
        <taxon>Bacteria</taxon>
        <taxon>Pseudomonadati</taxon>
        <taxon>Bacteroidota</taxon>
        <taxon>Bacteroidia</taxon>
        <taxon>Bacteroidales</taxon>
        <taxon>Porphyromonadaceae</taxon>
        <taxon>Porphyromonas</taxon>
    </lineage>
</organism>
<dbReference type="SUPFAM" id="SSF88946">
    <property type="entry name" value="Sigma2 domain of RNA polymerase sigma factors"/>
    <property type="match status" value="1"/>
</dbReference>
<name>A0ABQ0E328_9PORP</name>
<dbReference type="InterPro" id="IPR013324">
    <property type="entry name" value="RNA_pol_sigma_r3/r4-like"/>
</dbReference>